<dbReference type="RefSeq" id="WP_133496884.1">
    <property type="nucleotide sequence ID" value="NZ_BMLU01000015.1"/>
</dbReference>
<proteinExistence type="predicted"/>
<evidence type="ECO:0000256" key="2">
    <source>
        <dbReference type="SAM" id="SignalP"/>
    </source>
</evidence>
<dbReference type="OrthoDB" id="8778063at2"/>
<dbReference type="AlphaFoldDB" id="A0A4R6FBR0"/>
<evidence type="ECO:0000256" key="1">
    <source>
        <dbReference type="SAM" id="MobiDB-lite"/>
    </source>
</evidence>
<dbReference type="EMBL" id="SNWD01000016">
    <property type="protein sequence ID" value="TDN78576.1"/>
    <property type="molecule type" value="Genomic_DNA"/>
</dbReference>
<reference evidence="3 4" key="1">
    <citation type="submission" date="2019-03" db="EMBL/GenBank/DDBJ databases">
        <title>Genomic Encyclopedia of Type Strains, Phase IV (KMG-IV): sequencing the most valuable type-strain genomes for metagenomic binning, comparative biology and taxonomic classification.</title>
        <authorList>
            <person name="Goeker M."/>
        </authorList>
    </citation>
    <scope>NUCLEOTIDE SEQUENCE [LARGE SCALE GENOMIC DNA]</scope>
    <source>
        <strain evidence="3 4">DSM 25059</strain>
    </source>
</reference>
<feature type="region of interest" description="Disordered" evidence="1">
    <location>
        <begin position="43"/>
        <end position="63"/>
    </location>
</feature>
<evidence type="ECO:0008006" key="5">
    <source>
        <dbReference type="Google" id="ProtNLM"/>
    </source>
</evidence>
<evidence type="ECO:0000313" key="4">
    <source>
        <dbReference type="Proteomes" id="UP000295493"/>
    </source>
</evidence>
<dbReference type="Proteomes" id="UP000295493">
    <property type="component" value="Unassembled WGS sequence"/>
</dbReference>
<accession>A0A4R6FBR0</accession>
<keyword evidence="4" id="KW-1185">Reference proteome</keyword>
<sequence length="177" mass="18733">MNYRIAVGLPFLALLSACGGSGEVSSGNAEAPNQSAVLLNATSDPRNEAERSDAAEDAGSAGTAPRLSEIALKKGVYAQVERADGTPQCPPALAVVAVFDGKGFDSRNSADCTFVPLSREDSIWSGTQTCTDPASRSQQMEQWTVKVDSATRYTRIGSTGRIHYALCPDEKLSDWNS</sequence>
<dbReference type="PROSITE" id="PS51257">
    <property type="entry name" value="PROKAR_LIPOPROTEIN"/>
    <property type="match status" value="1"/>
</dbReference>
<comment type="caution">
    <text evidence="3">The sequence shown here is derived from an EMBL/GenBank/DDBJ whole genome shotgun (WGS) entry which is preliminary data.</text>
</comment>
<evidence type="ECO:0000313" key="3">
    <source>
        <dbReference type="EMBL" id="TDN78576.1"/>
    </source>
</evidence>
<feature type="signal peptide" evidence="2">
    <location>
        <begin position="1"/>
        <end position="19"/>
    </location>
</feature>
<organism evidence="3 4">
    <name type="scientific">Stakelama pacifica</name>
    <dbReference type="NCBI Taxonomy" id="517720"/>
    <lineage>
        <taxon>Bacteria</taxon>
        <taxon>Pseudomonadati</taxon>
        <taxon>Pseudomonadota</taxon>
        <taxon>Alphaproteobacteria</taxon>
        <taxon>Sphingomonadales</taxon>
        <taxon>Sphingomonadaceae</taxon>
        <taxon>Stakelama</taxon>
    </lineage>
</organism>
<feature type="compositionally biased region" description="Basic and acidic residues" evidence="1">
    <location>
        <begin position="45"/>
        <end position="54"/>
    </location>
</feature>
<feature type="chain" id="PRO_5020822318" description="Outer membrane surface antigen" evidence="2">
    <location>
        <begin position="20"/>
        <end position="177"/>
    </location>
</feature>
<name>A0A4R6FBR0_9SPHN</name>
<gene>
    <name evidence="3" type="ORF">EV664_11619</name>
</gene>
<keyword evidence="2" id="KW-0732">Signal</keyword>
<protein>
    <recommendedName>
        <fullName evidence="5">Outer membrane surface antigen</fullName>
    </recommendedName>
</protein>